<feature type="region of interest" description="Disordered" evidence="1">
    <location>
        <begin position="1"/>
        <end position="58"/>
    </location>
</feature>
<proteinExistence type="predicted"/>
<feature type="non-terminal residue" evidence="2">
    <location>
        <position position="1"/>
    </location>
</feature>
<keyword evidence="3" id="KW-1185">Reference proteome</keyword>
<gene>
    <name evidence="2" type="ORF">MNOR_LOCUS22566</name>
</gene>
<reference evidence="2 3" key="1">
    <citation type="submission" date="2024-05" db="EMBL/GenBank/DDBJ databases">
        <authorList>
            <person name="Wallberg A."/>
        </authorList>
    </citation>
    <scope>NUCLEOTIDE SEQUENCE [LARGE SCALE GENOMIC DNA]</scope>
</reference>
<dbReference type="EMBL" id="CAXKWB010019141">
    <property type="protein sequence ID" value="CAL4121684.1"/>
    <property type="molecule type" value="Genomic_DNA"/>
</dbReference>
<organism evidence="2 3">
    <name type="scientific">Meganyctiphanes norvegica</name>
    <name type="common">Northern krill</name>
    <name type="synonym">Thysanopoda norvegica</name>
    <dbReference type="NCBI Taxonomy" id="48144"/>
    <lineage>
        <taxon>Eukaryota</taxon>
        <taxon>Metazoa</taxon>
        <taxon>Ecdysozoa</taxon>
        <taxon>Arthropoda</taxon>
        <taxon>Crustacea</taxon>
        <taxon>Multicrustacea</taxon>
        <taxon>Malacostraca</taxon>
        <taxon>Eumalacostraca</taxon>
        <taxon>Eucarida</taxon>
        <taxon>Euphausiacea</taxon>
        <taxon>Euphausiidae</taxon>
        <taxon>Meganyctiphanes</taxon>
    </lineage>
</organism>
<evidence type="ECO:0000256" key="1">
    <source>
        <dbReference type="SAM" id="MobiDB-lite"/>
    </source>
</evidence>
<accession>A0AAV2R9V3</accession>
<sequence>KSDKPQQVEGAMSESKETTEEEDKQTSDFLGFTPGKSGNSSTSTSTNINTSTSTSKAENIPISRADIAQANAMAKQLHVYKPGIDFVPGARLEVQDVRDGKW</sequence>
<feature type="non-terminal residue" evidence="2">
    <location>
        <position position="102"/>
    </location>
</feature>
<name>A0AAV2R9V3_MEGNR</name>
<dbReference type="AlphaFoldDB" id="A0AAV2R9V3"/>
<evidence type="ECO:0000313" key="3">
    <source>
        <dbReference type="Proteomes" id="UP001497623"/>
    </source>
</evidence>
<dbReference type="Proteomes" id="UP001497623">
    <property type="component" value="Unassembled WGS sequence"/>
</dbReference>
<feature type="compositionally biased region" description="Low complexity" evidence="1">
    <location>
        <begin position="37"/>
        <end position="55"/>
    </location>
</feature>
<evidence type="ECO:0000313" key="2">
    <source>
        <dbReference type="EMBL" id="CAL4121684.1"/>
    </source>
</evidence>
<comment type="caution">
    <text evidence="2">The sequence shown here is derived from an EMBL/GenBank/DDBJ whole genome shotgun (WGS) entry which is preliminary data.</text>
</comment>
<protein>
    <submittedName>
        <fullName evidence="2">Uncharacterized protein</fullName>
    </submittedName>
</protein>